<dbReference type="NCBIfam" id="NF001186">
    <property type="entry name" value="PRK00155.2-3"/>
    <property type="match status" value="1"/>
</dbReference>
<dbReference type="PANTHER" id="PTHR32125">
    <property type="entry name" value="2-C-METHYL-D-ERYTHRITOL 4-PHOSPHATE CYTIDYLYLTRANSFERASE, CHLOROPLASTIC"/>
    <property type="match status" value="1"/>
</dbReference>
<dbReference type="OrthoDB" id="9806837at2"/>
<accession>F8N8A9</accession>
<dbReference type="SUPFAM" id="SSF53448">
    <property type="entry name" value="Nucleotide-diphospho-sugar transferases"/>
    <property type="match status" value="1"/>
</dbReference>
<dbReference type="FunFam" id="3.90.550.10:FF:000003">
    <property type="entry name" value="2-C-methyl-D-erythritol 4-phosphate cytidylyltransferase"/>
    <property type="match status" value="1"/>
</dbReference>
<comment type="catalytic activity">
    <reaction evidence="3">
        <text>2-C-methyl-D-erythritol 4-phosphate + CTP + H(+) = 4-CDP-2-C-methyl-D-erythritol + diphosphate</text>
        <dbReference type="Rhea" id="RHEA:13429"/>
        <dbReference type="ChEBI" id="CHEBI:15378"/>
        <dbReference type="ChEBI" id="CHEBI:33019"/>
        <dbReference type="ChEBI" id="CHEBI:37563"/>
        <dbReference type="ChEBI" id="CHEBI:57823"/>
        <dbReference type="ChEBI" id="CHEBI:58262"/>
        <dbReference type="EC" id="2.7.7.60"/>
    </reaction>
</comment>
<evidence type="ECO:0000256" key="3">
    <source>
        <dbReference type="HAMAP-Rule" id="MF_00108"/>
    </source>
</evidence>
<proteinExistence type="inferred from homology"/>
<dbReference type="eggNOG" id="COG1211">
    <property type="taxonomic scope" value="Bacteria"/>
</dbReference>
<dbReference type="HAMAP" id="MF_00108">
    <property type="entry name" value="IspD"/>
    <property type="match status" value="1"/>
</dbReference>
<dbReference type="Pfam" id="PF01128">
    <property type="entry name" value="IspD"/>
    <property type="match status" value="1"/>
</dbReference>
<dbReference type="InterPro" id="IPR001228">
    <property type="entry name" value="IspD"/>
</dbReference>
<evidence type="ECO:0000313" key="5">
    <source>
        <dbReference type="Proteomes" id="UP000002772"/>
    </source>
</evidence>
<name>F8N8A9_9BACT</name>
<keyword evidence="2 3" id="KW-0548">Nucleotidyltransferase</keyword>
<gene>
    <name evidence="3" type="primary">ispD</name>
    <name evidence="4" type="ORF">Premu_2199</name>
</gene>
<keyword evidence="3" id="KW-0414">Isoprene biosynthesis</keyword>
<dbReference type="Gene3D" id="3.90.550.10">
    <property type="entry name" value="Spore Coat Polysaccharide Biosynthesis Protein SpsA, Chain A"/>
    <property type="match status" value="1"/>
</dbReference>
<dbReference type="InterPro" id="IPR029044">
    <property type="entry name" value="Nucleotide-diphossugar_trans"/>
</dbReference>
<dbReference type="GO" id="GO:0019288">
    <property type="term" value="P:isopentenyl diphosphate biosynthetic process, methylerythritol 4-phosphate pathway"/>
    <property type="evidence" value="ECO:0007669"/>
    <property type="project" value="UniProtKB-UniRule"/>
</dbReference>
<dbReference type="UniPathway" id="UPA00056">
    <property type="reaction ID" value="UER00093"/>
</dbReference>
<sequence length="226" mass="25243">MDYIIIVAGGRGARMGTAVPKQFLPVGGKPVLMRTVEQFYNYSHDLRIIVVLPKDEQPTWRELCQEHHFTIPHRVADGGATRFESSRNGLALIPEGTDGVVGFHDGVRPFVSTQVIKACYETAREEYTAVPVVPVTDTLRHVDARTTRTFTVDRTLYRAVQTPQVFNINIARQAFDQPDRKTFTDDASVVESLGISVNTVEGNRENIKITTPFDLKIAEVLAQTND</sequence>
<feature type="site" description="Positions MEP for the nucleophilic attack" evidence="3">
    <location>
        <position position="154"/>
    </location>
</feature>
<dbReference type="GO" id="GO:0050518">
    <property type="term" value="F:2-C-methyl-D-erythritol 4-phosphate cytidylyltransferase activity"/>
    <property type="evidence" value="ECO:0007669"/>
    <property type="project" value="UniProtKB-UniRule"/>
</dbReference>
<evidence type="ECO:0000313" key="4">
    <source>
        <dbReference type="EMBL" id="EGN57588.1"/>
    </source>
</evidence>
<keyword evidence="5" id="KW-1185">Reference proteome</keyword>
<comment type="similarity">
    <text evidence="3">Belongs to the IspD/TarI cytidylyltransferase family. IspD subfamily.</text>
</comment>
<feature type="site" description="Transition state stabilizer" evidence="3">
    <location>
        <position position="21"/>
    </location>
</feature>
<dbReference type="Proteomes" id="UP000002772">
    <property type="component" value="Unassembled WGS sequence"/>
</dbReference>
<dbReference type="EMBL" id="GL945017">
    <property type="protein sequence ID" value="EGN57588.1"/>
    <property type="molecule type" value="Genomic_DNA"/>
</dbReference>
<dbReference type="EC" id="2.7.7.60" evidence="3"/>
<dbReference type="NCBIfam" id="TIGR00453">
    <property type="entry name" value="ispD"/>
    <property type="match status" value="1"/>
</dbReference>
<organism evidence="4 5">
    <name type="scientific">Hallella multisaccharivorax DSM 17128</name>
    <dbReference type="NCBI Taxonomy" id="688246"/>
    <lineage>
        <taxon>Bacteria</taxon>
        <taxon>Pseudomonadati</taxon>
        <taxon>Bacteroidota</taxon>
        <taxon>Bacteroidia</taxon>
        <taxon>Bacteroidales</taxon>
        <taxon>Prevotellaceae</taxon>
        <taxon>Hallella</taxon>
    </lineage>
</organism>
<comment type="function">
    <text evidence="3">Catalyzes the formation of 4-diphosphocytidyl-2-C-methyl-D-erythritol from CTP and 2-C-methyl-D-erythritol 4-phosphate (MEP).</text>
</comment>
<dbReference type="InterPro" id="IPR050088">
    <property type="entry name" value="IspD/TarI_cytidylyltransf_bact"/>
</dbReference>
<comment type="pathway">
    <text evidence="3">Isoprenoid biosynthesis; isopentenyl diphosphate biosynthesis via DXP pathway; isopentenyl diphosphate from 1-deoxy-D-xylulose 5-phosphate: step 2/6.</text>
</comment>
<dbReference type="RefSeq" id="WP_007575249.1">
    <property type="nucleotide sequence ID" value="NZ_BPTS01000002.1"/>
</dbReference>
<feature type="site" description="Transition state stabilizer" evidence="3">
    <location>
        <position position="14"/>
    </location>
</feature>
<dbReference type="InterPro" id="IPR034683">
    <property type="entry name" value="IspD/TarI"/>
</dbReference>
<protein>
    <recommendedName>
        <fullName evidence="3">2-C-methyl-D-erythritol 4-phosphate cytidylyltransferase</fullName>
        <ecNumber evidence="3">2.7.7.60</ecNumber>
    </recommendedName>
    <alternativeName>
        <fullName evidence="3">4-diphosphocytidyl-2C-methyl-D-erythritol synthase</fullName>
    </alternativeName>
    <alternativeName>
        <fullName evidence="3">MEP cytidylyltransferase</fullName>
        <shortName evidence="3">MCT</shortName>
    </alternativeName>
</protein>
<reference evidence="5" key="1">
    <citation type="journal article" date="2011" name="Stand. Genomic Sci.">
        <title>Non-contiguous finished genome sequence of the opportunistic oral pathogen Prevotella multisaccharivorax type strain (PPPA20).</title>
        <authorList>
            <person name="Pati A."/>
            <person name="Gronow S."/>
            <person name="Lu M."/>
            <person name="Lapidus A."/>
            <person name="Nolan M."/>
            <person name="Lucas S."/>
            <person name="Hammon N."/>
            <person name="Deshpande S."/>
            <person name="Cheng J.F."/>
            <person name="Tapia R."/>
            <person name="Han C."/>
            <person name="Goodwin L."/>
            <person name="Pitluck S."/>
            <person name="Liolios K."/>
            <person name="Pagani I."/>
            <person name="Mavromatis K."/>
            <person name="Mikhailova N."/>
            <person name="Huntemann M."/>
            <person name="Chen A."/>
            <person name="Palaniappan K."/>
            <person name="Land M."/>
            <person name="Hauser L."/>
            <person name="Detter J.C."/>
            <person name="Brambilla E.M."/>
            <person name="Rohde M."/>
            <person name="Goker M."/>
            <person name="Woyke T."/>
            <person name="Bristow J."/>
            <person name="Eisen J.A."/>
            <person name="Markowitz V."/>
            <person name="Hugenholtz P."/>
            <person name="Kyrpides N.C."/>
            <person name="Klenk H.P."/>
            <person name="Ivanova N."/>
        </authorList>
    </citation>
    <scope>NUCLEOTIDE SEQUENCE [LARGE SCALE GENOMIC DNA]</scope>
    <source>
        <strain evidence="5">DSM 17128</strain>
    </source>
</reference>
<dbReference type="PANTHER" id="PTHR32125:SF4">
    <property type="entry name" value="2-C-METHYL-D-ERYTHRITOL 4-PHOSPHATE CYTIDYLYLTRANSFERASE, CHLOROPLASTIC"/>
    <property type="match status" value="1"/>
</dbReference>
<dbReference type="STRING" id="688246.Premu_2199"/>
<evidence type="ECO:0000256" key="1">
    <source>
        <dbReference type="ARBA" id="ARBA00022679"/>
    </source>
</evidence>
<dbReference type="AlphaFoldDB" id="F8N8A9"/>
<feature type="site" description="Positions MEP for the nucleophilic attack" evidence="3">
    <location>
        <position position="208"/>
    </location>
</feature>
<dbReference type="HOGENOM" id="CLU_061281_2_2_10"/>
<dbReference type="CDD" id="cd02516">
    <property type="entry name" value="CDP-ME_synthetase"/>
    <property type="match status" value="1"/>
</dbReference>
<evidence type="ECO:0000256" key="2">
    <source>
        <dbReference type="ARBA" id="ARBA00022695"/>
    </source>
</evidence>
<keyword evidence="1 3" id="KW-0808">Transferase</keyword>